<comment type="catalytic activity">
    <reaction evidence="7">
        <text>a (3S)-3-hydroxyacyl-CoA + NAD(+) = a 3-oxoacyl-CoA + NADH + H(+)</text>
        <dbReference type="Rhea" id="RHEA:22432"/>
        <dbReference type="ChEBI" id="CHEBI:15378"/>
        <dbReference type="ChEBI" id="CHEBI:57318"/>
        <dbReference type="ChEBI" id="CHEBI:57540"/>
        <dbReference type="ChEBI" id="CHEBI:57945"/>
        <dbReference type="ChEBI" id="CHEBI:90726"/>
        <dbReference type="EC" id="1.1.1.35"/>
    </reaction>
</comment>
<dbReference type="CDD" id="cd06558">
    <property type="entry name" value="crotonase-like"/>
    <property type="match status" value="1"/>
</dbReference>
<evidence type="ECO:0000256" key="4">
    <source>
        <dbReference type="ARBA" id="ARBA00023002"/>
    </source>
</evidence>
<gene>
    <name evidence="10" type="ORF">ACFSMZ_05425</name>
</gene>
<dbReference type="SUPFAM" id="SSF48179">
    <property type="entry name" value="6-phosphogluconate dehydrogenase C-terminal domain-like"/>
    <property type="match status" value="2"/>
</dbReference>
<dbReference type="SUPFAM" id="SSF52096">
    <property type="entry name" value="ClpP/crotonase"/>
    <property type="match status" value="1"/>
</dbReference>
<evidence type="ECO:0000256" key="1">
    <source>
        <dbReference type="ARBA" id="ARBA00005005"/>
    </source>
</evidence>
<keyword evidence="2" id="KW-0276">Fatty acid metabolism</keyword>
<dbReference type="InterPro" id="IPR029045">
    <property type="entry name" value="ClpP/crotonase-like_dom_sf"/>
</dbReference>
<feature type="domain" description="3-hydroxyacyl-CoA dehydrogenase C-terminal" evidence="8">
    <location>
        <begin position="203"/>
        <end position="304"/>
    </location>
</feature>
<dbReference type="Pfam" id="PF00378">
    <property type="entry name" value="ECH_1"/>
    <property type="match status" value="1"/>
</dbReference>
<dbReference type="EMBL" id="JBHUIR010000019">
    <property type="protein sequence ID" value="MFD2259202.1"/>
    <property type="molecule type" value="Genomic_DNA"/>
</dbReference>
<dbReference type="Proteomes" id="UP001597373">
    <property type="component" value="Unassembled WGS sequence"/>
</dbReference>
<dbReference type="InterPro" id="IPR001753">
    <property type="entry name" value="Enoyl-CoA_hydra/iso"/>
</dbReference>
<comment type="caution">
    <text evidence="10">The sequence shown here is derived from an EMBL/GenBank/DDBJ whole genome shotgun (WGS) entry which is preliminary data.</text>
</comment>
<evidence type="ECO:0000259" key="8">
    <source>
        <dbReference type="Pfam" id="PF00725"/>
    </source>
</evidence>
<feature type="domain" description="3-hydroxyacyl-CoA dehydrogenase NAD binding" evidence="9">
    <location>
        <begin position="21"/>
        <end position="200"/>
    </location>
</feature>
<keyword evidence="11" id="KW-1185">Reference proteome</keyword>
<organism evidence="10 11">
    <name type="scientific">Chelativorans composti</name>
    <dbReference type="NCBI Taxonomy" id="768533"/>
    <lineage>
        <taxon>Bacteria</taxon>
        <taxon>Pseudomonadati</taxon>
        <taxon>Pseudomonadota</taxon>
        <taxon>Alphaproteobacteria</taxon>
        <taxon>Hyphomicrobiales</taxon>
        <taxon>Phyllobacteriaceae</taxon>
        <taxon>Chelativorans</taxon>
    </lineage>
</organism>
<evidence type="ECO:0000259" key="9">
    <source>
        <dbReference type="Pfam" id="PF02737"/>
    </source>
</evidence>
<dbReference type="SUPFAM" id="SSF51735">
    <property type="entry name" value="NAD(P)-binding Rossmann-fold domains"/>
    <property type="match status" value="1"/>
</dbReference>
<dbReference type="Gene3D" id="3.40.50.720">
    <property type="entry name" value="NAD(P)-binding Rossmann-like Domain"/>
    <property type="match status" value="1"/>
</dbReference>
<keyword evidence="4" id="KW-0560">Oxidoreductase</keyword>
<sequence length="777" mass="82687">MNTSESQFRAVGVEKSGIRCAAVIGAGSMGSGIAAQFANAGVPVILLDIPGDASARNAAAEGGIARQLKVGGFMHPDAARLVRAGNTEDDLHLLAEADWIVEAIIEKLDAKRDLYRRIAAVRKPDAVVSSNTSTIPLAQLVEGFDAGFVAHFMITHFFNPPRVMRLLELVTAPANAPETVARIRNACETVLGKTVVDCRDTPGFIANRIGCYWLAAGAIEARRLGLTIEEADAVNTALGIPRTGVFGLLDLVGVDLIPPIWGSLMDTLPASDAIHRYDLPGDNTVKKLLAEGRFGRKSGSGYYRMNPDKSRDATDLETGEFRAEIPFAPSSLPGGGKNLAQLLDTDDKFGRYAWATFRETLVYSATHAPEIAGDVESIDKGMELGYAWRQGPFRLADSYGAARVAERLAAEGIEVPALVAAAAAQGGFYVDGKPLQSTGDRATVSAFPVSMLAAVKAKSKPMHGNDAASVWDLGDGVACLEVHTKMNSLAPAVFDVLDWAIDEGPKHFRALVIGNDDPRAFSAGADLSFFARMTDEGQWQAIEDYLVRGQNLYLRLKYSPFPVVAAAHGFALGGGCELMLHANAIVAHAELQAGLPEVKVGLVPGWGGCTQLLLRAQGSGKDALASTRMAFDTIFAGTPSRSALDARANGILPDGSRIVMNRSHLIGAAKDLALEMLAGYAAPERARIAVPGSAGHQEIMAFVEGERAAGRLTDTDVRIASALLTVLTGGENVDPRKPVTEEDIMALERKALLDLIRTPETRARIDHMLKTGEPLKN</sequence>
<keyword evidence="3" id="KW-0442">Lipid degradation</keyword>
<dbReference type="Gene3D" id="3.90.226.10">
    <property type="entry name" value="2-enoyl-CoA Hydratase, Chain A, domain 1"/>
    <property type="match status" value="1"/>
</dbReference>
<dbReference type="InterPro" id="IPR006108">
    <property type="entry name" value="3HC_DH_C"/>
</dbReference>
<evidence type="ECO:0000313" key="11">
    <source>
        <dbReference type="Proteomes" id="UP001597373"/>
    </source>
</evidence>
<dbReference type="Gene3D" id="1.10.1040.50">
    <property type="match status" value="1"/>
</dbReference>
<evidence type="ECO:0000256" key="2">
    <source>
        <dbReference type="ARBA" id="ARBA00022832"/>
    </source>
</evidence>
<dbReference type="Pfam" id="PF00725">
    <property type="entry name" value="3HCDH"/>
    <property type="match status" value="1"/>
</dbReference>
<keyword evidence="6" id="KW-0443">Lipid metabolism</keyword>
<dbReference type="PANTHER" id="PTHR48075">
    <property type="entry name" value="3-HYDROXYACYL-COA DEHYDROGENASE FAMILY PROTEIN"/>
    <property type="match status" value="1"/>
</dbReference>
<keyword evidence="5" id="KW-0520">NAD</keyword>
<dbReference type="PANTHER" id="PTHR48075:SF7">
    <property type="entry name" value="3-HYDROXYACYL-COA DEHYDROGENASE-RELATED"/>
    <property type="match status" value="1"/>
</dbReference>
<dbReference type="InterPro" id="IPR036291">
    <property type="entry name" value="NAD(P)-bd_dom_sf"/>
</dbReference>
<proteinExistence type="predicted"/>
<evidence type="ECO:0000256" key="7">
    <source>
        <dbReference type="ARBA" id="ARBA00049556"/>
    </source>
</evidence>
<accession>A0ABW5DDQ2</accession>
<evidence type="ECO:0000313" key="10">
    <source>
        <dbReference type="EMBL" id="MFD2259202.1"/>
    </source>
</evidence>
<evidence type="ECO:0000256" key="5">
    <source>
        <dbReference type="ARBA" id="ARBA00023027"/>
    </source>
</evidence>
<reference evidence="11" key="1">
    <citation type="journal article" date="2019" name="Int. J. Syst. Evol. Microbiol.">
        <title>The Global Catalogue of Microorganisms (GCM) 10K type strain sequencing project: providing services to taxonomists for standard genome sequencing and annotation.</title>
        <authorList>
            <consortium name="The Broad Institute Genomics Platform"/>
            <consortium name="The Broad Institute Genome Sequencing Center for Infectious Disease"/>
            <person name="Wu L."/>
            <person name="Ma J."/>
        </authorList>
    </citation>
    <scope>NUCLEOTIDE SEQUENCE [LARGE SCALE GENOMIC DNA]</scope>
    <source>
        <strain evidence="11">KCTC 23707</strain>
    </source>
</reference>
<dbReference type="Pfam" id="PF02737">
    <property type="entry name" value="3HCDH_N"/>
    <property type="match status" value="1"/>
</dbReference>
<dbReference type="InterPro" id="IPR008927">
    <property type="entry name" value="6-PGluconate_DH-like_C_sf"/>
</dbReference>
<evidence type="ECO:0000256" key="6">
    <source>
        <dbReference type="ARBA" id="ARBA00023098"/>
    </source>
</evidence>
<name>A0ABW5DDQ2_9HYPH</name>
<dbReference type="InterPro" id="IPR006176">
    <property type="entry name" value="3-OHacyl-CoA_DH_NAD-bd"/>
</dbReference>
<evidence type="ECO:0000256" key="3">
    <source>
        <dbReference type="ARBA" id="ARBA00022963"/>
    </source>
</evidence>
<comment type="pathway">
    <text evidence="1">Lipid metabolism; fatty acid beta-oxidation.</text>
</comment>
<protein>
    <submittedName>
        <fullName evidence="10">3-hydroxyacyl-CoA dehydrogenase/enoyl-CoA hydratase family protein</fullName>
    </submittedName>
</protein>
<dbReference type="RefSeq" id="WP_345097909.1">
    <property type="nucleotide sequence ID" value="NZ_BAABGS010000010.1"/>
</dbReference>